<comment type="subcellular location">
    <subcellularLocation>
        <location evidence="1">Secreted</location>
    </subcellularLocation>
</comment>
<dbReference type="PANTHER" id="PTHR33191:SF9">
    <property type="entry name" value="RIPENING-RELATED PROTEIN 2-RELATED"/>
    <property type="match status" value="1"/>
</dbReference>
<dbReference type="GO" id="GO:0005576">
    <property type="term" value="C:extracellular region"/>
    <property type="evidence" value="ECO:0007669"/>
    <property type="project" value="UniProtKB-SubCell"/>
</dbReference>
<dbReference type="InterPro" id="IPR039271">
    <property type="entry name" value="Kiwellin-like"/>
</dbReference>
<dbReference type="Pfam" id="PF24300">
    <property type="entry name" value="KWL1"/>
    <property type="match status" value="1"/>
</dbReference>
<evidence type="ECO:0000256" key="2">
    <source>
        <dbReference type="ARBA" id="ARBA00022525"/>
    </source>
</evidence>
<keyword evidence="2" id="KW-0964">Secreted</keyword>
<evidence type="ECO:0000256" key="1">
    <source>
        <dbReference type="ARBA" id="ARBA00004613"/>
    </source>
</evidence>
<accession>B9STW0</accession>
<keyword evidence="5" id="KW-1185">Reference proteome</keyword>
<dbReference type="PANTHER" id="PTHR33191">
    <property type="entry name" value="RIPENING-RELATED PROTEIN 2-RELATED"/>
    <property type="match status" value="1"/>
</dbReference>
<reference evidence="5" key="1">
    <citation type="journal article" date="2010" name="Nat. Biotechnol.">
        <title>Draft genome sequence of the oilseed species Ricinus communis.</title>
        <authorList>
            <person name="Chan A.P."/>
            <person name="Crabtree J."/>
            <person name="Zhao Q."/>
            <person name="Lorenzi H."/>
            <person name="Orvis J."/>
            <person name="Puiu D."/>
            <person name="Melake-Berhan A."/>
            <person name="Jones K.M."/>
            <person name="Redman J."/>
            <person name="Chen G."/>
            <person name="Cahoon E.B."/>
            <person name="Gedil M."/>
            <person name="Stanke M."/>
            <person name="Haas B.J."/>
            <person name="Wortman J.R."/>
            <person name="Fraser-Liggett C.M."/>
            <person name="Ravel J."/>
            <person name="Rabinowicz P.D."/>
        </authorList>
    </citation>
    <scope>NUCLEOTIDE SEQUENCE [LARGE SCALE GENOMIC DNA]</scope>
    <source>
        <strain evidence="5">cv. Hale</strain>
    </source>
</reference>
<gene>
    <name evidence="4" type="ORF">RCOM_0544960</name>
</gene>
<dbReference type="EMBL" id="EQ974135">
    <property type="protein sequence ID" value="EEF32955.1"/>
    <property type="molecule type" value="Genomic_DNA"/>
</dbReference>
<evidence type="ECO:0000313" key="4">
    <source>
        <dbReference type="EMBL" id="EEF32955.1"/>
    </source>
</evidence>
<keyword evidence="3" id="KW-0732">Signal</keyword>
<evidence type="ECO:0000313" key="5">
    <source>
        <dbReference type="Proteomes" id="UP000008311"/>
    </source>
</evidence>
<organism evidence="4 5">
    <name type="scientific">Ricinus communis</name>
    <name type="common">Castor bean</name>
    <dbReference type="NCBI Taxonomy" id="3988"/>
    <lineage>
        <taxon>Eukaryota</taxon>
        <taxon>Viridiplantae</taxon>
        <taxon>Streptophyta</taxon>
        <taxon>Embryophyta</taxon>
        <taxon>Tracheophyta</taxon>
        <taxon>Spermatophyta</taxon>
        <taxon>Magnoliopsida</taxon>
        <taxon>eudicotyledons</taxon>
        <taxon>Gunneridae</taxon>
        <taxon>Pentapetalae</taxon>
        <taxon>rosids</taxon>
        <taxon>fabids</taxon>
        <taxon>Malpighiales</taxon>
        <taxon>Euphorbiaceae</taxon>
        <taxon>Acalyphoideae</taxon>
        <taxon>Acalypheae</taxon>
        <taxon>Ricinus</taxon>
    </lineage>
</organism>
<protein>
    <submittedName>
        <fullName evidence="4">Uncharacterized protein</fullName>
    </submittedName>
</protein>
<sequence length="68" mass="7398">MVTANPQQLLYARENLTLSTHVPHQSLSQQKLLLTLDDFSEGGDGGAPSECDEKYHAKTERVVALSTG</sequence>
<dbReference type="InParanoid" id="B9STW0"/>
<dbReference type="AlphaFoldDB" id="B9STW0"/>
<evidence type="ECO:0000256" key="3">
    <source>
        <dbReference type="ARBA" id="ARBA00022729"/>
    </source>
</evidence>
<dbReference type="STRING" id="3988.B9STW0"/>
<name>B9STW0_RICCO</name>
<dbReference type="Proteomes" id="UP000008311">
    <property type="component" value="Unassembled WGS sequence"/>
</dbReference>
<proteinExistence type="predicted"/>